<protein>
    <submittedName>
        <fullName evidence="2 3">Sugar kinase</fullName>
    </submittedName>
</protein>
<sequence length="403" mass="40703">MHDEGGPAHQPGSAGEVLGLLRHGRVRTRTELAELTKQSRTTISQRLAVLVGAGLVREADRAASTGGRPSAAFAFDGAAHHVLAVDLGARHATYAVADLDGTVLATTTDPVRVADGPQVVIELVGRRLEELRAGLGLSGRAPRALGIGLPGPVDHTSGRPTSPPIMPGWDGCDVRRVLGERFGCPVFADNDANLLALGERALAYPDVDDLVYVKVATGIGAGIISGGRLLHGAAGAAGDLGHVHSPAAGDRMCRCGNRGCLEALAGGQAVAAALTAQGVPARSSADLTRLVQEGSLPTIQALRAAGRALGDVLSTCIALLNPRVLVLGGEMVAIGEPLLAGVRESVFSRALPLAGRDLRVAVARSGALGGVRGAAHLAIEGALAPAALAALEIPAGDEGRAAG</sequence>
<dbReference type="PROSITE" id="PS01125">
    <property type="entry name" value="ROK"/>
    <property type="match status" value="1"/>
</dbReference>
<evidence type="ECO:0000313" key="2">
    <source>
        <dbReference type="EMBL" id="GEL45437.1"/>
    </source>
</evidence>
<dbReference type="SUPFAM" id="SSF53067">
    <property type="entry name" value="Actin-like ATPase domain"/>
    <property type="match status" value="1"/>
</dbReference>
<dbReference type="InterPro" id="IPR036390">
    <property type="entry name" value="WH_DNA-bd_sf"/>
</dbReference>
<organism evidence="2 4">
    <name type="scientific">Cellulomonas hominis</name>
    <dbReference type="NCBI Taxonomy" id="156981"/>
    <lineage>
        <taxon>Bacteria</taxon>
        <taxon>Bacillati</taxon>
        <taxon>Actinomycetota</taxon>
        <taxon>Actinomycetes</taxon>
        <taxon>Micrococcales</taxon>
        <taxon>Cellulomonadaceae</taxon>
        <taxon>Cellulomonas</taxon>
    </lineage>
</organism>
<keyword evidence="2" id="KW-0418">Kinase</keyword>
<dbReference type="GO" id="GO:0016301">
    <property type="term" value="F:kinase activity"/>
    <property type="evidence" value="ECO:0007669"/>
    <property type="project" value="UniProtKB-KW"/>
</dbReference>
<proteinExistence type="inferred from homology"/>
<dbReference type="OrthoDB" id="3189808at2"/>
<keyword evidence="4" id="KW-1185">Reference proteome</keyword>
<dbReference type="SUPFAM" id="SSF46785">
    <property type="entry name" value="Winged helix' DNA-binding domain"/>
    <property type="match status" value="1"/>
</dbReference>
<comment type="caution">
    <text evidence="2">The sequence shown here is derived from an EMBL/GenBank/DDBJ whole genome shotgun (WGS) entry which is preliminary data.</text>
</comment>
<dbReference type="Proteomes" id="UP000564629">
    <property type="component" value="Unassembled WGS sequence"/>
</dbReference>
<name>A0A511FAX6_9CELL</name>
<dbReference type="Proteomes" id="UP000321723">
    <property type="component" value="Unassembled WGS sequence"/>
</dbReference>
<dbReference type="Gene3D" id="3.30.420.40">
    <property type="match status" value="2"/>
</dbReference>
<evidence type="ECO:0000313" key="3">
    <source>
        <dbReference type="EMBL" id="MBB5473135.1"/>
    </source>
</evidence>
<gene>
    <name evidence="2" type="ORF">CHO01_05530</name>
    <name evidence="3" type="ORF">HNR08_001871</name>
</gene>
<evidence type="ECO:0000256" key="1">
    <source>
        <dbReference type="ARBA" id="ARBA00006479"/>
    </source>
</evidence>
<evidence type="ECO:0000313" key="4">
    <source>
        <dbReference type="Proteomes" id="UP000321723"/>
    </source>
</evidence>
<dbReference type="RefSeq" id="WP_146833207.1">
    <property type="nucleotide sequence ID" value="NZ_BJVQ01000004.1"/>
</dbReference>
<reference evidence="3 5" key="2">
    <citation type="submission" date="2020-08" db="EMBL/GenBank/DDBJ databases">
        <title>Sequencing the genomes of 1000 actinobacteria strains.</title>
        <authorList>
            <person name="Klenk H.-P."/>
        </authorList>
    </citation>
    <scope>NUCLEOTIDE SEQUENCE [LARGE SCALE GENOMIC DNA]</scope>
    <source>
        <strain evidence="3 5">DSM 9581</strain>
    </source>
</reference>
<dbReference type="AlphaFoldDB" id="A0A511FAX6"/>
<comment type="similarity">
    <text evidence="1">Belongs to the ROK (NagC/XylR) family.</text>
</comment>
<dbReference type="Pfam" id="PF12840">
    <property type="entry name" value="HTH_20"/>
    <property type="match status" value="1"/>
</dbReference>
<dbReference type="InterPro" id="IPR049874">
    <property type="entry name" value="ROK_cs"/>
</dbReference>
<dbReference type="EMBL" id="JACHDN010000001">
    <property type="protein sequence ID" value="MBB5473135.1"/>
    <property type="molecule type" value="Genomic_DNA"/>
</dbReference>
<evidence type="ECO:0000313" key="5">
    <source>
        <dbReference type="Proteomes" id="UP000564629"/>
    </source>
</evidence>
<dbReference type="InterPro" id="IPR043129">
    <property type="entry name" value="ATPase_NBD"/>
</dbReference>
<reference evidence="2 4" key="1">
    <citation type="submission" date="2019-07" db="EMBL/GenBank/DDBJ databases">
        <title>Whole genome shotgun sequence of Cellulomonas hominis NBRC 16055.</title>
        <authorList>
            <person name="Hosoyama A."/>
            <person name="Uohara A."/>
            <person name="Ohji S."/>
            <person name="Ichikawa N."/>
        </authorList>
    </citation>
    <scope>NUCLEOTIDE SEQUENCE [LARGE SCALE GENOMIC DNA]</scope>
    <source>
        <strain evidence="2 4">NBRC 16055</strain>
    </source>
</reference>
<accession>A0A511FAX6</accession>
<dbReference type="EMBL" id="BJVQ01000004">
    <property type="protein sequence ID" value="GEL45437.1"/>
    <property type="molecule type" value="Genomic_DNA"/>
</dbReference>
<dbReference type="Pfam" id="PF00480">
    <property type="entry name" value="ROK"/>
    <property type="match status" value="1"/>
</dbReference>
<dbReference type="PANTHER" id="PTHR18964">
    <property type="entry name" value="ROK (REPRESSOR, ORF, KINASE) FAMILY"/>
    <property type="match status" value="1"/>
</dbReference>
<keyword evidence="2" id="KW-0808">Transferase</keyword>
<dbReference type="Gene3D" id="1.10.10.10">
    <property type="entry name" value="Winged helix-like DNA-binding domain superfamily/Winged helix DNA-binding domain"/>
    <property type="match status" value="1"/>
</dbReference>
<dbReference type="InterPro" id="IPR036388">
    <property type="entry name" value="WH-like_DNA-bd_sf"/>
</dbReference>
<dbReference type="InterPro" id="IPR000600">
    <property type="entry name" value="ROK"/>
</dbReference>
<dbReference type="PANTHER" id="PTHR18964:SF173">
    <property type="entry name" value="GLUCOKINASE"/>
    <property type="match status" value="1"/>
</dbReference>
<dbReference type="InterPro" id="IPR011991">
    <property type="entry name" value="ArsR-like_HTH"/>
</dbReference>
<dbReference type="CDD" id="cd00090">
    <property type="entry name" value="HTH_ARSR"/>
    <property type="match status" value="1"/>
</dbReference>